<feature type="domain" description="M23ase beta-sheet core" evidence="3">
    <location>
        <begin position="199"/>
        <end position="293"/>
    </location>
</feature>
<accession>A0A9J7BKH9</accession>
<sequence>MNCSSSRVIRAALVSLLFSFAVAAFAQHAAEPHPDPIKNVFWQPDQPQQGSPLFVTCELTAPAIKVTGTWHGKRLTFFRGEKPHLWYALAGVDLDTQPGPYEVKVSAHLRTGRWASATKRVTIEPINASAGNVQVPEQYVQPSPEEQKQIAHDDLLKKRAFARDIQRPLWSGGFAEPIEAPATPSFGETRLMNEEKTSRHLGTDYPAKEGTAVHASNSGVVVLARSMFYEGNIVIINHGQRLFTVYMHLSRIDVHEGRRVRKGQTMGLSGATGRVSGPHLHFEAKWSGSAVDPVQLVHLTLPDLKPEHRHAH</sequence>
<dbReference type="PANTHER" id="PTHR21666:SF289">
    <property type="entry name" value="L-ALA--D-GLU ENDOPEPTIDASE"/>
    <property type="match status" value="1"/>
</dbReference>
<dbReference type="AlphaFoldDB" id="A0A9J7BKH9"/>
<evidence type="ECO:0000313" key="4">
    <source>
        <dbReference type="EMBL" id="UWZ81773.1"/>
    </source>
</evidence>
<dbReference type="InterPro" id="IPR016047">
    <property type="entry name" value="M23ase_b-sheet_dom"/>
</dbReference>
<dbReference type="KEGG" id="orp:MOP44_14385"/>
<dbReference type="CDD" id="cd12797">
    <property type="entry name" value="M23_peptidase"/>
    <property type="match status" value="1"/>
</dbReference>
<dbReference type="SUPFAM" id="SSF51261">
    <property type="entry name" value="Duplicated hybrid motif"/>
    <property type="match status" value="1"/>
</dbReference>
<keyword evidence="5" id="KW-1185">Reference proteome</keyword>
<protein>
    <submittedName>
        <fullName evidence="4">M23 family metallopeptidase</fullName>
    </submittedName>
</protein>
<dbReference type="InterPro" id="IPR050570">
    <property type="entry name" value="Cell_wall_metabolism_enzyme"/>
</dbReference>
<feature type="chain" id="PRO_5039919025" evidence="2">
    <location>
        <begin position="27"/>
        <end position="312"/>
    </location>
</feature>
<dbReference type="GO" id="GO:0004222">
    <property type="term" value="F:metalloendopeptidase activity"/>
    <property type="evidence" value="ECO:0007669"/>
    <property type="project" value="TreeGrafter"/>
</dbReference>
<proteinExistence type="predicted"/>
<evidence type="ECO:0000259" key="3">
    <source>
        <dbReference type="Pfam" id="PF01551"/>
    </source>
</evidence>
<evidence type="ECO:0000256" key="1">
    <source>
        <dbReference type="ARBA" id="ARBA00022729"/>
    </source>
</evidence>
<dbReference type="Proteomes" id="UP001059380">
    <property type="component" value="Chromosome"/>
</dbReference>
<dbReference type="PANTHER" id="PTHR21666">
    <property type="entry name" value="PEPTIDASE-RELATED"/>
    <property type="match status" value="1"/>
</dbReference>
<evidence type="ECO:0000256" key="2">
    <source>
        <dbReference type="SAM" id="SignalP"/>
    </source>
</evidence>
<organism evidence="4 5">
    <name type="scientific">Occallatibacter riparius</name>
    <dbReference type="NCBI Taxonomy" id="1002689"/>
    <lineage>
        <taxon>Bacteria</taxon>
        <taxon>Pseudomonadati</taxon>
        <taxon>Acidobacteriota</taxon>
        <taxon>Terriglobia</taxon>
        <taxon>Terriglobales</taxon>
        <taxon>Acidobacteriaceae</taxon>
        <taxon>Occallatibacter</taxon>
    </lineage>
</organism>
<dbReference type="EMBL" id="CP093313">
    <property type="protein sequence ID" value="UWZ81773.1"/>
    <property type="molecule type" value="Genomic_DNA"/>
</dbReference>
<dbReference type="Gene3D" id="2.70.70.10">
    <property type="entry name" value="Glucose Permease (Domain IIA)"/>
    <property type="match status" value="1"/>
</dbReference>
<dbReference type="RefSeq" id="WP_260790664.1">
    <property type="nucleotide sequence ID" value="NZ_CP093313.1"/>
</dbReference>
<feature type="signal peptide" evidence="2">
    <location>
        <begin position="1"/>
        <end position="26"/>
    </location>
</feature>
<evidence type="ECO:0000313" key="5">
    <source>
        <dbReference type="Proteomes" id="UP001059380"/>
    </source>
</evidence>
<dbReference type="InterPro" id="IPR011055">
    <property type="entry name" value="Dup_hybrid_motif"/>
</dbReference>
<keyword evidence="1 2" id="KW-0732">Signal</keyword>
<name>A0A9J7BKH9_9BACT</name>
<reference evidence="4" key="1">
    <citation type="submission" date="2021-04" db="EMBL/GenBank/DDBJ databases">
        <title>Phylogenetic analysis of Acidobacteriaceae.</title>
        <authorList>
            <person name="Qiu L."/>
            <person name="Zhang Q."/>
        </authorList>
    </citation>
    <scope>NUCLEOTIDE SEQUENCE</scope>
    <source>
        <strain evidence="4">DSM 25168</strain>
    </source>
</reference>
<dbReference type="Pfam" id="PF01551">
    <property type="entry name" value="Peptidase_M23"/>
    <property type="match status" value="1"/>
</dbReference>
<gene>
    <name evidence="4" type="ORF">MOP44_14385</name>
</gene>